<sequence length="235" mass="26623">MFPQFQVVSLSTTDTSPKVKSPVKRRHRMKTVKPSPKRLFKSPRKIQLEATSSLACQTDSPDYSDFQQQFPEPVIESREKSQSTDHAYYVPIDQEECPEQRILPNELLTSVEPDKGDSDDDNSGSGLYDFDNSSSSEQDSSQTYDPSSSSSGNQEEIPATLEQTYLYQSKFLVFIEHLEHLFYLISCPECGLKTTHVEDHVSGSLLSAKLYCPNYHLILDWKSQPVIEKVGLEIC</sequence>
<feature type="compositionally biased region" description="Basic residues" evidence="1">
    <location>
        <begin position="21"/>
        <end position="44"/>
    </location>
</feature>
<reference evidence="2 3" key="1">
    <citation type="journal article" date="2017" name="PLoS Biol.">
        <title>The sea cucumber genome provides insights into morphological evolution and visceral regeneration.</title>
        <authorList>
            <person name="Zhang X."/>
            <person name="Sun L."/>
            <person name="Yuan J."/>
            <person name="Sun Y."/>
            <person name="Gao Y."/>
            <person name="Zhang L."/>
            <person name="Li S."/>
            <person name="Dai H."/>
            <person name="Hamel J.F."/>
            <person name="Liu C."/>
            <person name="Yu Y."/>
            <person name="Liu S."/>
            <person name="Lin W."/>
            <person name="Guo K."/>
            <person name="Jin S."/>
            <person name="Xu P."/>
            <person name="Storey K.B."/>
            <person name="Huan P."/>
            <person name="Zhang T."/>
            <person name="Zhou Y."/>
            <person name="Zhang J."/>
            <person name="Lin C."/>
            <person name="Li X."/>
            <person name="Xing L."/>
            <person name="Huo D."/>
            <person name="Sun M."/>
            <person name="Wang L."/>
            <person name="Mercier A."/>
            <person name="Li F."/>
            <person name="Yang H."/>
            <person name="Xiang J."/>
        </authorList>
    </citation>
    <scope>NUCLEOTIDE SEQUENCE [LARGE SCALE GENOMIC DNA]</scope>
    <source>
        <strain evidence="2">Shaxun</strain>
        <tissue evidence="2">Muscle</tissue>
    </source>
</reference>
<evidence type="ECO:0000256" key="1">
    <source>
        <dbReference type="SAM" id="MobiDB-lite"/>
    </source>
</evidence>
<feature type="compositionally biased region" description="Low complexity" evidence="1">
    <location>
        <begin position="133"/>
        <end position="151"/>
    </location>
</feature>
<feature type="region of interest" description="Disordered" evidence="1">
    <location>
        <begin position="109"/>
        <end position="156"/>
    </location>
</feature>
<gene>
    <name evidence="2" type="ORF">BSL78_24566</name>
</gene>
<keyword evidence="3" id="KW-1185">Reference proteome</keyword>
<accession>A0A2G8JS44</accession>
<evidence type="ECO:0000313" key="3">
    <source>
        <dbReference type="Proteomes" id="UP000230750"/>
    </source>
</evidence>
<feature type="compositionally biased region" description="Polar residues" evidence="1">
    <location>
        <begin position="1"/>
        <end position="18"/>
    </location>
</feature>
<proteinExistence type="predicted"/>
<dbReference type="EMBL" id="MRZV01001340">
    <property type="protein sequence ID" value="PIK38594.1"/>
    <property type="molecule type" value="Genomic_DNA"/>
</dbReference>
<organism evidence="2 3">
    <name type="scientific">Stichopus japonicus</name>
    <name type="common">Sea cucumber</name>
    <dbReference type="NCBI Taxonomy" id="307972"/>
    <lineage>
        <taxon>Eukaryota</taxon>
        <taxon>Metazoa</taxon>
        <taxon>Echinodermata</taxon>
        <taxon>Eleutherozoa</taxon>
        <taxon>Echinozoa</taxon>
        <taxon>Holothuroidea</taxon>
        <taxon>Aspidochirotacea</taxon>
        <taxon>Aspidochirotida</taxon>
        <taxon>Stichopodidae</taxon>
        <taxon>Apostichopus</taxon>
    </lineage>
</organism>
<dbReference type="Proteomes" id="UP000230750">
    <property type="component" value="Unassembled WGS sequence"/>
</dbReference>
<evidence type="ECO:0000313" key="2">
    <source>
        <dbReference type="EMBL" id="PIK38594.1"/>
    </source>
</evidence>
<dbReference type="AlphaFoldDB" id="A0A2G8JS44"/>
<protein>
    <submittedName>
        <fullName evidence="2">Uncharacterized protein</fullName>
    </submittedName>
</protein>
<feature type="region of interest" description="Disordered" evidence="1">
    <location>
        <begin position="1"/>
        <end position="44"/>
    </location>
</feature>
<comment type="caution">
    <text evidence="2">The sequence shown here is derived from an EMBL/GenBank/DDBJ whole genome shotgun (WGS) entry which is preliminary data.</text>
</comment>
<name>A0A2G8JS44_STIJA</name>